<dbReference type="Proteomes" id="UP000232149">
    <property type="component" value="Unassembled WGS sequence"/>
</dbReference>
<dbReference type="EMBL" id="NPDU01000104">
    <property type="protein sequence ID" value="PJZ59696.1"/>
    <property type="molecule type" value="Genomic_DNA"/>
</dbReference>
<reference evidence="3 4" key="1">
    <citation type="submission" date="2017-07" db="EMBL/GenBank/DDBJ databases">
        <title>Leptospira spp. isolated from tropical soils.</title>
        <authorList>
            <person name="Thibeaux R."/>
            <person name="Iraola G."/>
            <person name="Ferres I."/>
            <person name="Bierque E."/>
            <person name="Girault D."/>
            <person name="Soupe-Gilbert M.-E."/>
            <person name="Picardeau M."/>
            <person name="Goarant C."/>
        </authorList>
    </citation>
    <scope>NUCLEOTIDE SEQUENCE [LARGE SCALE GENOMIC DNA]</scope>
    <source>
        <strain evidence="1 4">FH2-B-C1</strain>
        <strain evidence="2 3">FH2-B-D1</strain>
    </source>
</reference>
<organism evidence="1 4">
    <name type="scientific">Leptospira adleri</name>
    <dbReference type="NCBI Taxonomy" id="2023186"/>
    <lineage>
        <taxon>Bacteria</taxon>
        <taxon>Pseudomonadati</taxon>
        <taxon>Spirochaetota</taxon>
        <taxon>Spirochaetia</taxon>
        <taxon>Leptospirales</taxon>
        <taxon>Leptospiraceae</taxon>
        <taxon>Leptospira</taxon>
    </lineage>
</organism>
<evidence type="ECO:0000313" key="4">
    <source>
        <dbReference type="Proteomes" id="UP000232188"/>
    </source>
</evidence>
<evidence type="ECO:0000313" key="1">
    <source>
        <dbReference type="EMBL" id="PJZ52240.1"/>
    </source>
</evidence>
<name>A0A2M9YLB6_9LEPT</name>
<gene>
    <name evidence="2" type="ORF">CH376_22385</name>
    <name evidence="1" type="ORF">CH380_16430</name>
</gene>
<protein>
    <submittedName>
        <fullName evidence="1">Uncharacterized protein</fullName>
    </submittedName>
</protein>
<keyword evidence="3" id="KW-1185">Reference proteome</keyword>
<evidence type="ECO:0000313" key="2">
    <source>
        <dbReference type="EMBL" id="PJZ59696.1"/>
    </source>
</evidence>
<comment type="caution">
    <text evidence="1">The sequence shown here is derived from an EMBL/GenBank/DDBJ whole genome shotgun (WGS) entry which is preliminary data.</text>
</comment>
<proteinExistence type="predicted"/>
<dbReference type="AlphaFoldDB" id="A0A2M9YLB6"/>
<dbReference type="EMBL" id="NPDV01000015">
    <property type="protein sequence ID" value="PJZ52240.1"/>
    <property type="molecule type" value="Genomic_DNA"/>
</dbReference>
<evidence type="ECO:0000313" key="3">
    <source>
        <dbReference type="Proteomes" id="UP000232149"/>
    </source>
</evidence>
<accession>A0A2M9YLB6</accession>
<dbReference type="Proteomes" id="UP000232188">
    <property type="component" value="Unassembled WGS sequence"/>
</dbReference>
<sequence length="73" mass="9060">MSFFLKISEFVQGIFVQVFRFLLRNFYSWIWENFFGRIESFRILKIHFFGVFVTEDFILGKRIVFENRFFVVL</sequence>